<dbReference type="SMART" id="SM00062">
    <property type="entry name" value="PBPb"/>
    <property type="match status" value="1"/>
</dbReference>
<dbReference type="PROSITE" id="PS51257">
    <property type="entry name" value="PROKAR_LIPOPROTEIN"/>
    <property type="match status" value="1"/>
</dbReference>
<dbReference type="Gene3D" id="3.40.190.10">
    <property type="entry name" value="Periplasmic binding protein-like II"/>
    <property type="match status" value="2"/>
</dbReference>
<feature type="chain" id="PRO_5004233549" evidence="5">
    <location>
        <begin position="19"/>
        <end position="511"/>
    </location>
</feature>
<dbReference type="GO" id="GO:0000270">
    <property type="term" value="P:peptidoglycan metabolic process"/>
    <property type="evidence" value="ECO:0007669"/>
    <property type="project" value="InterPro"/>
</dbReference>
<dbReference type="Gene3D" id="1.10.530.10">
    <property type="match status" value="1"/>
</dbReference>
<dbReference type="NCBIfam" id="NF008112">
    <property type="entry name" value="PRK10859.1"/>
    <property type="match status" value="1"/>
</dbReference>
<sequence>MYWIKRLLLLTASLIAAGCGEVGPLPFPTPAQHDLVVLTRPGLLTYSTDDNGNPAGIEYDLTQAFAQELGVGVRYVVVAPEELEAQLTESKYHLAAAWLSPMANSAIQSTPAIFQTRDILAQHEASLALTERSQLTSKTVHVMAGTRQAKTLASLAKEIPGLKVVEVGQGDILDLLEKLGNRQIEYVAIDEGFEDIANQYVPNLRTTLALSETRPVVWLLGQHPNAELKARLDTFIERVQHDGTLARLEDRYLGHVRRLEQGDIIKFLGEIETTLPKFRKYFQAAQALTGIDWRLIAAVAYHESHWDPNATSYTNVRGIMMLTEDTADHLEVSNRLDPSESILAGARYINMLKEQLPEETEEPDRTWLALAAYNIGPGHFNAARTLAKQLKADPNTWYEMKRILPKLAQPKVYQQLKTGRARGGEAVILVENIRSYYDILQRNTAPFGPTPAAAESLKRLVAEVEGRRKTYVRKMAASKAINATGTDTSTAAFRLPTIESGKYPARPAENE</sequence>
<dbReference type="InterPro" id="IPR023346">
    <property type="entry name" value="Lysozyme-like_dom_sf"/>
</dbReference>
<gene>
    <name evidence="7" type="ordered locus">Daro_1301</name>
</gene>
<proteinExistence type="inferred from homology"/>
<reference evidence="7" key="1">
    <citation type="submission" date="2005-08" db="EMBL/GenBank/DDBJ databases">
        <title>Complete sequence of Dechloromonas aromatica RCB.</title>
        <authorList>
            <person name="Salinero K.K."/>
            <person name="Copeland A."/>
            <person name="Lucas S."/>
            <person name="Lapidus A."/>
            <person name="Barry K."/>
            <person name="Detter J.C."/>
            <person name="Glavina T."/>
            <person name="Hammon N."/>
            <person name="Israni S."/>
            <person name="Pitluck S."/>
            <person name="Di Bartolo G."/>
            <person name="Trong S."/>
            <person name="Schmutz J."/>
            <person name="Larimer F."/>
            <person name="Land M."/>
            <person name="Ivanova N."/>
            <person name="Richardson P."/>
        </authorList>
    </citation>
    <scope>NUCLEOTIDE SEQUENCE</scope>
    <source>
        <strain evidence="7">RCB</strain>
    </source>
</reference>
<dbReference type="InterPro" id="IPR000189">
    <property type="entry name" value="Transglyc_AS"/>
</dbReference>
<dbReference type="CAZy" id="GH23">
    <property type="family name" value="Glycoside Hydrolase Family 23"/>
</dbReference>
<dbReference type="Pfam" id="PF00497">
    <property type="entry name" value="SBP_bac_3"/>
    <property type="match status" value="1"/>
</dbReference>
<comment type="similarity">
    <text evidence="2">Belongs to the transglycosylase Slt family.</text>
</comment>
<dbReference type="HOGENOM" id="CLU_027494_0_1_4"/>
<dbReference type="STRING" id="159087.Daro_1301"/>
<dbReference type="AlphaFoldDB" id="Q47GH8"/>
<dbReference type="InterPro" id="IPR001638">
    <property type="entry name" value="Solute-binding_3/MltF_N"/>
</dbReference>
<dbReference type="SUPFAM" id="SSF53955">
    <property type="entry name" value="Lysozyme-like"/>
    <property type="match status" value="1"/>
</dbReference>
<evidence type="ECO:0000259" key="6">
    <source>
        <dbReference type="SMART" id="SM00062"/>
    </source>
</evidence>
<evidence type="ECO:0000256" key="4">
    <source>
        <dbReference type="ARBA" id="ARBA00023237"/>
    </source>
</evidence>
<keyword evidence="4" id="KW-0472">Membrane</keyword>
<evidence type="ECO:0000256" key="3">
    <source>
        <dbReference type="ARBA" id="ARBA00022729"/>
    </source>
</evidence>
<feature type="signal peptide" evidence="5">
    <location>
        <begin position="1"/>
        <end position="18"/>
    </location>
</feature>
<dbReference type="PANTHER" id="PTHR35936">
    <property type="entry name" value="MEMBRANE-BOUND LYTIC MUREIN TRANSGLYCOSYLASE F"/>
    <property type="match status" value="1"/>
</dbReference>
<organism evidence="7">
    <name type="scientific">Dechloromonas aromatica (strain RCB)</name>
    <dbReference type="NCBI Taxonomy" id="159087"/>
    <lineage>
        <taxon>Bacteria</taxon>
        <taxon>Pseudomonadati</taxon>
        <taxon>Pseudomonadota</taxon>
        <taxon>Betaproteobacteria</taxon>
        <taxon>Rhodocyclales</taxon>
        <taxon>Azonexaceae</taxon>
        <taxon>Dechloromonas</taxon>
    </lineage>
</organism>
<evidence type="ECO:0000256" key="5">
    <source>
        <dbReference type="SAM" id="SignalP"/>
    </source>
</evidence>
<dbReference type="SUPFAM" id="SSF53850">
    <property type="entry name" value="Periplasmic binding protein-like II"/>
    <property type="match status" value="1"/>
</dbReference>
<dbReference type="PANTHER" id="PTHR35936:SF19">
    <property type="entry name" value="AMINO-ACID-BINDING PROTEIN YXEM-RELATED"/>
    <property type="match status" value="1"/>
</dbReference>
<evidence type="ECO:0000256" key="1">
    <source>
        <dbReference type="ARBA" id="ARBA00004339"/>
    </source>
</evidence>
<dbReference type="eggNOG" id="COG4623">
    <property type="taxonomic scope" value="Bacteria"/>
</dbReference>
<dbReference type="EMBL" id="CP000089">
    <property type="protein sequence ID" value="AAZ46053.1"/>
    <property type="molecule type" value="Genomic_DNA"/>
</dbReference>
<dbReference type="KEGG" id="dar:Daro_1301"/>
<dbReference type="GO" id="GO:0008933">
    <property type="term" value="F:peptidoglycan lytic transglycosylase activity"/>
    <property type="evidence" value="ECO:0007669"/>
    <property type="project" value="InterPro"/>
</dbReference>
<feature type="domain" description="Solute-binding protein family 3/N-terminal" evidence="6">
    <location>
        <begin position="34"/>
        <end position="256"/>
    </location>
</feature>
<keyword evidence="4" id="KW-0998">Cell outer membrane</keyword>
<evidence type="ECO:0000256" key="2">
    <source>
        <dbReference type="ARBA" id="ARBA00007734"/>
    </source>
</evidence>
<comment type="subcellular location">
    <subcellularLocation>
        <location evidence="1">Cell outer membrane</location>
        <topology evidence="1">Peripheral membrane protein</topology>
    </subcellularLocation>
</comment>
<name>Q47GH8_DECAR</name>
<keyword evidence="3 5" id="KW-0732">Signal</keyword>
<dbReference type="PROSITE" id="PS00922">
    <property type="entry name" value="TRANSGLYCOSYLASE"/>
    <property type="match status" value="1"/>
</dbReference>
<dbReference type="Pfam" id="PF01464">
    <property type="entry name" value="SLT"/>
    <property type="match status" value="1"/>
</dbReference>
<dbReference type="InterPro" id="IPR008258">
    <property type="entry name" value="Transglycosylase_SLT_dom_1"/>
</dbReference>
<evidence type="ECO:0000313" key="7">
    <source>
        <dbReference type="EMBL" id="AAZ46053.1"/>
    </source>
</evidence>
<dbReference type="CDD" id="cd01009">
    <property type="entry name" value="PBP2_YfhD_N"/>
    <property type="match status" value="1"/>
</dbReference>
<dbReference type="CDD" id="cd13403">
    <property type="entry name" value="MLTF-like"/>
    <property type="match status" value="1"/>
</dbReference>
<dbReference type="OrthoDB" id="9815002at2"/>
<protein>
    <submittedName>
        <fullName evidence="7">Lytic transglycosylase, catalytic</fullName>
    </submittedName>
</protein>
<dbReference type="GO" id="GO:0009279">
    <property type="term" value="C:cell outer membrane"/>
    <property type="evidence" value="ECO:0007669"/>
    <property type="project" value="UniProtKB-SubCell"/>
</dbReference>
<accession>Q47GH8</accession>